<feature type="region of interest" description="Disordered" evidence="1">
    <location>
        <begin position="269"/>
        <end position="296"/>
    </location>
</feature>
<feature type="compositionally biased region" description="Polar residues" evidence="1">
    <location>
        <begin position="287"/>
        <end position="296"/>
    </location>
</feature>
<organism evidence="2 3">
    <name type="scientific">Hypsibius exemplaris</name>
    <name type="common">Freshwater tardigrade</name>
    <dbReference type="NCBI Taxonomy" id="2072580"/>
    <lineage>
        <taxon>Eukaryota</taxon>
        <taxon>Metazoa</taxon>
        <taxon>Ecdysozoa</taxon>
        <taxon>Tardigrada</taxon>
        <taxon>Eutardigrada</taxon>
        <taxon>Parachela</taxon>
        <taxon>Hypsibioidea</taxon>
        <taxon>Hypsibiidae</taxon>
        <taxon>Hypsibius</taxon>
    </lineage>
</organism>
<reference evidence="3" key="1">
    <citation type="submission" date="2017-01" db="EMBL/GenBank/DDBJ databases">
        <title>Comparative genomics of anhydrobiosis in the tardigrade Hypsibius dujardini.</title>
        <authorList>
            <person name="Yoshida Y."/>
            <person name="Koutsovoulos G."/>
            <person name="Laetsch D."/>
            <person name="Stevens L."/>
            <person name="Kumar S."/>
            <person name="Horikawa D."/>
            <person name="Ishino K."/>
            <person name="Komine S."/>
            <person name="Tomita M."/>
            <person name="Blaxter M."/>
            <person name="Arakawa K."/>
        </authorList>
    </citation>
    <scope>NUCLEOTIDE SEQUENCE [LARGE SCALE GENOMIC DNA]</scope>
    <source>
        <strain evidence="3">Z151</strain>
    </source>
</reference>
<name>A0A1W0WVD1_HYPEX</name>
<evidence type="ECO:0000313" key="3">
    <source>
        <dbReference type="Proteomes" id="UP000192578"/>
    </source>
</evidence>
<feature type="non-terminal residue" evidence="2">
    <location>
        <position position="1"/>
    </location>
</feature>
<feature type="compositionally biased region" description="Polar residues" evidence="1">
    <location>
        <begin position="269"/>
        <end position="280"/>
    </location>
</feature>
<sequence length="545" mass="61264">KRSIHKSSTALHPRHRLHQGLLPLHGSSLRPFHPFVHERILWSLFETLYGEADVAELRLCQKFETWLKDTLGRPPTGLPTALEDIPAHAGHEGHLRGGARLSPQDAVDIALHFGLYDQAATILALWMRMSSNRAAATVQDAVGDYLDEVMQTVQDGDGGSRKYWIKALMILSEVAYLNKCAHMDIFSLWDILRKYEDHAAANPHCALPGQASASSSNPPSFLYSMMTHYCRHSRPQYDVQSRLRPPAGRPAFDVRVRWFVMRLFSLTGTASSRPLSSPSTADFARRSTPSATHTSRSLRCSTFRRAGRGITKSAPSLCRWCAPAENPNVYDSIMEFLRNDLHVAAADIESIKATLALRRGDKLTAFTHFYHAGSEEPCVELMRTFILPLNGVVDRDGLFRRPRAIGVLSDSTVPAGCPSWVRFFELLRVLEDGMKTEEDPVRGDAGDGGGMSGCGRGWEALPVCRFSSGREGYPHWMDSSGRKLRTRSGSLFHLLVAWKEPPRRETPLTERPSSLRDLPRRETFLVERPFSSRWSLVFWKLFFLV</sequence>
<keyword evidence="3" id="KW-1185">Reference proteome</keyword>
<dbReference type="AlphaFoldDB" id="A0A1W0WVD1"/>
<comment type="caution">
    <text evidence="2">The sequence shown here is derived from an EMBL/GenBank/DDBJ whole genome shotgun (WGS) entry which is preliminary data.</text>
</comment>
<evidence type="ECO:0000313" key="2">
    <source>
        <dbReference type="EMBL" id="OQV19117.1"/>
    </source>
</evidence>
<dbReference type="EMBL" id="MTYJ01000042">
    <property type="protein sequence ID" value="OQV19117.1"/>
    <property type="molecule type" value="Genomic_DNA"/>
</dbReference>
<accession>A0A1W0WVD1</accession>
<protein>
    <submittedName>
        <fullName evidence="2">Uncharacterized protein</fullName>
    </submittedName>
</protein>
<gene>
    <name evidence="2" type="ORF">BV898_20148</name>
</gene>
<proteinExistence type="predicted"/>
<dbReference type="Proteomes" id="UP000192578">
    <property type="component" value="Unassembled WGS sequence"/>
</dbReference>
<evidence type="ECO:0000256" key="1">
    <source>
        <dbReference type="SAM" id="MobiDB-lite"/>
    </source>
</evidence>